<feature type="transmembrane region" description="Helical" evidence="6">
    <location>
        <begin position="50"/>
        <end position="77"/>
    </location>
</feature>
<organism evidence="8 9">
    <name type="scientific">Hominiventricola aquisgranensis</name>
    <dbReference type="NCBI Taxonomy" id="3133164"/>
    <lineage>
        <taxon>Bacteria</taxon>
        <taxon>Bacillati</taxon>
        <taxon>Bacillota</taxon>
        <taxon>Clostridia</taxon>
        <taxon>Lachnospirales</taxon>
        <taxon>Lachnospiraceae</taxon>
        <taxon>Hominiventricola</taxon>
    </lineage>
</organism>
<dbReference type="Gene3D" id="3.30.70.120">
    <property type="match status" value="1"/>
</dbReference>
<dbReference type="RefSeq" id="WP_349144835.1">
    <property type="nucleotide sequence ID" value="NZ_JBBMFC010000023.1"/>
</dbReference>
<evidence type="ECO:0000256" key="4">
    <source>
        <dbReference type="ARBA" id="ARBA00022989"/>
    </source>
</evidence>
<dbReference type="InterPro" id="IPR051461">
    <property type="entry name" value="UPF0750_membrane"/>
</dbReference>
<evidence type="ECO:0000313" key="9">
    <source>
        <dbReference type="Proteomes" id="UP001470288"/>
    </source>
</evidence>
<evidence type="ECO:0000313" key="8">
    <source>
        <dbReference type="EMBL" id="MEQ2579599.1"/>
    </source>
</evidence>
<dbReference type="InterPro" id="IPR015867">
    <property type="entry name" value="N-reg_PII/ATP_PRibTrfase_C"/>
</dbReference>
<dbReference type="InterPro" id="IPR003740">
    <property type="entry name" value="YitT"/>
</dbReference>
<gene>
    <name evidence="8" type="ORF">WMO62_12275</name>
</gene>
<name>A0ABV1I4N6_9FIRM</name>
<dbReference type="CDD" id="cd16379">
    <property type="entry name" value="YitT_C_like"/>
    <property type="match status" value="1"/>
</dbReference>
<dbReference type="Pfam" id="PF10035">
    <property type="entry name" value="DUF2179"/>
    <property type="match status" value="1"/>
</dbReference>
<dbReference type="PANTHER" id="PTHR33545">
    <property type="entry name" value="UPF0750 MEMBRANE PROTEIN YITT-RELATED"/>
    <property type="match status" value="1"/>
</dbReference>
<proteinExistence type="predicted"/>
<protein>
    <submittedName>
        <fullName evidence="8">YitT family protein</fullName>
    </submittedName>
</protein>
<evidence type="ECO:0000259" key="7">
    <source>
        <dbReference type="Pfam" id="PF10035"/>
    </source>
</evidence>
<feature type="transmembrane region" description="Helical" evidence="6">
    <location>
        <begin position="155"/>
        <end position="175"/>
    </location>
</feature>
<comment type="caution">
    <text evidence="8">The sequence shown here is derived from an EMBL/GenBank/DDBJ whole genome shotgun (WGS) entry which is preliminary data.</text>
</comment>
<dbReference type="EMBL" id="JBBMFC010000023">
    <property type="protein sequence ID" value="MEQ2579599.1"/>
    <property type="molecule type" value="Genomic_DNA"/>
</dbReference>
<reference evidence="8 9" key="1">
    <citation type="submission" date="2024-03" db="EMBL/GenBank/DDBJ databases">
        <title>Human intestinal bacterial collection.</title>
        <authorList>
            <person name="Pauvert C."/>
            <person name="Hitch T.C.A."/>
            <person name="Clavel T."/>
        </authorList>
    </citation>
    <scope>NUCLEOTIDE SEQUENCE [LARGE SCALE GENOMIC DNA]</scope>
    <source>
        <strain evidence="8 9">CLA-AA-H78B</strain>
    </source>
</reference>
<keyword evidence="9" id="KW-1185">Reference proteome</keyword>
<keyword evidence="3 6" id="KW-0812">Transmembrane</keyword>
<feature type="domain" description="DUF2179" evidence="7">
    <location>
        <begin position="224"/>
        <end position="278"/>
    </location>
</feature>
<dbReference type="InterPro" id="IPR019264">
    <property type="entry name" value="DUF2179"/>
</dbReference>
<feature type="transmembrane region" description="Helical" evidence="6">
    <location>
        <begin position="84"/>
        <end position="105"/>
    </location>
</feature>
<evidence type="ECO:0000256" key="2">
    <source>
        <dbReference type="ARBA" id="ARBA00022475"/>
    </source>
</evidence>
<keyword evidence="5 6" id="KW-0472">Membrane</keyword>
<feature type="transmembrane region" description="Helical" evidence="6">
    <location>
        <begin position="12"/>
        <end position="30"/>
    </location>
</feature>
<evidence type="ECO:0000256" key="3">
    <source>
        <dbReference type="ARBA" id="ARBA00022692"/>
    </source>
</evidence>
<dbReference type="PIRSF" id="PIRSF006483">
    <property type="entry name" value="Membrane_protein_YitT"/>
    <property type="match status" value="1"/>
</dbReference>
<keyword evidence="4 6" id="KW-1133">Transmembrane helix</keyword>
<dbReference type="PANTHER" id="PTHR33545:SF5">
    <property type="entry name" value="UPF0750 MEMBRANE PROTEIN YITT"/>
    <property type="match status" value="1"/>
</dbReference>
<dbReference type="Proteomes" id="UP001470288">
    <property type="component" value="Unassembled WGS sequence"/>
</dbReference>
<keyword evidence="2" id="KW-1003">Cell membrane</keyword>
<evidence type="ECO:0000256" key="6">
    <source>
        <dbReference type="SAM" id="Phobius"/>
    </source>
</evidence>
<evidence type="ECO:0000256" key="5">
    <source>
        <dbReference type="ARBA" id="ARBA00023136"/>
    </source>
</evidence>
<evidence type="ECO:0000256" key="1">
    <source>
        <dbReference type="ARBA" id="ARBA00004651"/>
    </source>
</evidence>
<feature type="transmembrane region" description="Helical" evidence="6">
    <location>
        <begin position="111"/>
        <end position="134"/>
    </location>
</feature>
<accession>A0ABV1I4N6</accession>
<dbReference type="Pfam" id="PF02588">
    <property type="entry name" value="YitT_membrane"/>
    <property type="match status" value="1"/>
</dbReference>
<comment type="subcellular location">
    <subcellularLocation>
        <location evidence="1">Cell membrane</location>
        <topology evidence="1">Multi-pass membrane protein</topology>
    </subcellularLocation>
</comment>
<sequence length="286" mass="31608">MRFDIKEDGKRILMVCVASLIMALNIKTFVRTGGLYPGGATGLTILIQRVADLFFGITIPYTLVNVILNAIPVYIGYRFIGKKFTLYSCLMILLTGILTDMIPGYPITYDTLLISVFGGLINGAVISLCLFANATSGGTDFIAIYLSEKKGMDSWNLVLGLNVLILGAAGLLFGWDKALYSIIFQYASTQVLHTLYKKYQQQTLFVVTDHPQEVCDAISNTCHHGATILNGEGSYEHCERHMVYSVVSSAESKHVLKAVREVDKHAFINVIKTSQLSGHFYQKPED</sequence>